<comment type="caution">
    <text evidence="3">The sequence shown here is derived from an EMBL/GenBank/DDBJ whole genome shotgun (WGS) entry which is preliminary data.</text>
</comment>
<dbReference type="EMBL" id="JBHSBN010000039">
    <property type="protein sequence ID" value="MFC4110343.1"/>
    <property type="molecule type" value="Genomic_DNA"/>
</dbReference>
<proteinExistence type="predicted"/>
<keyword evidence="2" id="KW-1133">Transmembrane helix</keyword>
<evidence type="ECO:0000313" key="3">
    <source>
        <dbReference type="EMBL" id="MFC4110343.1"/>
    </source>
</evidence>
<gene>
    <name evidence="3" type="ORF">ACFOX0_31040</name>
</gene>
<feature type="region of interest" description="Disordered" evidence="1">
    <location>
        <begin position="177"/>
        <end position="196"/>
    </location>
</feature>
<evidence type="ECO:0000256" key="1">
    <source>
        <dbReference type="SAM" id="MobiDB-lite"/>
    </source>
</evidence>
<dbReference type="NCBIfam" id="NF033634">
    <property type="entry name" value="SLATT_1"/>
    <property type="match status" value="1"/>
</dbReference>
<keyword evidence="4" id="KW-1185">Reference proteome</keyword>
<name>A0ABV8KWE7_9ACTN</name>
<protein>
    <submittedName>
        <fullName evidence="3">SLATT domain-containing protein</fullName>
    </submittedName>
</protein>
<keyword evidence="2" id="KW-0472">Membrane</keyword>
<feature type="transmembrane region" description="Helical" evidence="2">
    <location>
        <begin position="89"/>
        <end position="107"/>
    </location>
</feature>
<organism evidence="3 4">
    <name type="scientific">Micromonospora zhanjiangensis</name>
    <dbReference type="NCBI Taxonomy" id="1522057"/>
    <lineage>
        <taxon>Bacteria</taxon>
        <taxon>Bacillati</taxon>
        <taxon>Actinomycetota</taxon>
        <taxon>Actinomycetes</taxon>
        <taxon>Micromonosporales</taxon>
        <taxon>Micromonosporaceae</taxon>
        <taxon>Micromonospora</taxon>
    </lineage>
</organism>
<evidence type="ECO:0000256" key="2">
    <source>
        <dbReference type="SAM" id="Phobius"/>
    </source>
</evidence>
<dbReference type="RefSeq" id="WP_377552711.1">
    <property type="nucleotide sequence ID" value="NZ_JBHSBN010000039.1"/>
</dbReference>
<keyword evidence="2" id="KW-0812">Transmembrane</keyword>
<reference evidence="4" key="1">
    <citation type="journal article" date="2019" name="Int. J. Syst. Evol. Microbiol.">
        <title>The Global Catalogue of Microorganisms (GCM) 10K type strain sequencing project: providing services to taxonomists for standard genome sequencing and annotation.</title>
        <authorList>
            <consortium name="The Broad Institute Genomics Platform"/>
            <consortium name="The Broad Institute Genome Sequencing Center for Infectious Disease"/>
            <person name="Wu L."/>
            <person name="Ma J."/>
        </authorList>
    </citation>
    <scope>NUCLEOTIDE SEQUENCE [LARGE SCALE GENOMIC DNA]</scope>
    <source>
        <strain evidence="4">2902at01</strain>
    </source>
</reference>
<sequence length="196" mass="22933">MRWFARGAPPEVTRSENGLYELIGCRVDLPLHEVIVHFRDLVSADITWADSRKDRYRMSSSWVRILSVALAAVSTVVLGLGRIEDRAEIVLPLVATVTVLGTMESFFNWRPRWVTMEETRYRLNKLRDEIDYYLAVTPSTDVTRDVLDRFFEEQQRIWRDVSRRWIELRSLDATEPYGHATQFRPPDAGWRPPEPP</sequence>
<feature type="transmembrane region" description="Helical" evidence="2">
    <location>
        <begin position="62"/>
        <end position="83"/>
    </location>
</feature>
<evidence type="ECO:0000313" key="4">
    <source>
        <dbReference type="Proteomes" id="UP001595868"/>
    </source>
</evidence>
<dbReference type="Proteomes" id="UP001595868">
    <property type="component" value="Unassembled WGS sequence"/>
</dbReference>
<accession>A0ABV8KWE7</accession>